<evidence type="ECO:0000256" key="3">
    <source>
        <dbReference type="ARBA" id="ARBA00022692"/>
    </source>
</evidence>
<keyword evidence="2" id="KW-1003">Cell membrane</keyword>
<reference evidence="12" key="1">
    <citation type="submission" date="2014-08" db="EMBL/GenBank/DDBJ databases">
        <authorList>
            <person name="Senf B."/>
            <person name="Petzold A."/>
            <person name="Downie B.R."/>
            <person name="Koch P."/>
            <person name="Platzer M."/>
        </authorList>
    </citation>
    <scope>NUCLEOTIDE SEQUENCE [LARGE SCALE GENOMIC DNA]</scope>
    <source>
        <strain evidence="12">GRZ</strain>
    </source>
</reference>
<organism evidence="12 13">
    <name type="scientific">Nothobranchius furzeri</name>
    <name type="common">Turquoise killifish</name>
    <dbReference type="NCBI Taxonomy" id="105023"/>
    <lineage>
        <taxon>Eukaryota</taxon>
        <taxon>Metazoa</taxon>
        <taxon>Chordata</taxon>
        <taxon>Craniata</taxon>
        <taxon>Vertebrata</taxon>
        <taxon>Euteleostomi</taxon>
        <taxon>Actinopterygii</taxon>
        <taxon>Neopterygii</taxon>
        <taxon>Teleostei</taxon>
        <taxon>Neoteleostei</taxon>
        <taxon>Acanthomorphata</taxon>
        <taxon>Ovalentaria</taxon>
        <taxon>Atherinomorphae</taxon>
        <taxon>Cyprinodontiformes</taxon>
        <taxon>Nothobranchiidae</taxon>
        <taxon>Nothobranchius</taxon>
    </lineage>
</organism>
<keyword evidence="10" id="KW-0393">Immunoglobulin domain</keyword>
<dbReference type="PROSITE" id="PS50835">
    <property type="entry name" value="IG_LIKE"/>
    <property type="match status" value="2"/>
</dbReference>
<evidence type="ECO:0000259" key="11">
    <source>
        <dbReference type="PROSITE" id="PS50835"/>
    </source>
</evidence>
<evidence type="ECO:0000256" key="5">
    <source>
        <dbReference type="ARBA" id="ARBA00022989"/>
    </source>
</evidence>
<dbReference type="SUPFAM" id="SSF48726">
    <property type="entry name" value="Immunoglobulin"/>
    <property type="match status" value="3"/>
</dbReference>
<dbReference type="GO" id="GO:0006955">
    <property type="term" value="P:immune response"/>
    <property type="evidence" value="ECO:0007669"/>
    <property type="project" value="TreeGrafter"/>
</dbReference>
<dbReference type="GO" id="GO:0007166">
    <property type="term" value="P:cell surface receptor signaling pathway"/>
    <property type="evidence" value="ECO:0007669"/>
    <property type="project" value="TreeGrafter"/>
</dbReference>
<keyword evidence="5" id="KW-1133">Transmembrane helix</keyword>
<evidence type="ECO:0000256" key="2">
    <source>
        <dbReference type="ARBA" id="ARBA00022475"/>
    </source>
</evidence>
<dbReference type="GO" id="GO:0042102">
    <property type="term" value="P:positive regulation of T cell proliferation"/>
    <property type="evidence" value="ECO:0007669"/>
    <property type="project" value="TreeGrafter"/>
</dbReference>
<reference evidence="12" key="3">
    <citation type="submission" date="2025-09" db="UniProtKB">
        <authorList>
            <consortium name="Ensembl"/>
        </authorList>
    </citation>
    <scope>IDENTIFICATION</scope>
</reference>
<evidence type="ECO:0000256" key="1">
    <source>
        <dbReference type="ARBA" id="ARBA00004251"/>
    </source>
</evidence>
<keyword evidence="7" id="KW-1015">Disulfide bond</keyword>
<dbReference type="InterPro" id="IPR007110">
    <property type="entry name" value="Ig-like_dom"/>
</dbReference>
<dbReference type="Gene3D" id="2.60.40.10">
    <property type="entry name" value="Immunoglobulins"/>
    <property type="match status" value="3"/>
</dbReference>
<feature type="domain" description="Ig-like" evidence="11">
    <location>
        <begin position="162"/>
        <end position="275"/>
    </location>
</feature>
<name>A0A8C6PLB8_NOTFU</name>
<keyword evidence="3" id="KW-0812">Transmembrane</keyword>
<dbReference type="AlphaFoldDB" id="A0A8C6PLB8"/>
<dbReference type="PANTHER" id="PTHR25466">
    <property type="entry name" value="T-LYMPHOCYTE ACTIVATION ANTIGEN"/>
    <property type="match status" value="1"/>
</dbReference>
<accession>A0A8C6PLB8</accession>
<evidence type="ECO:0000256" key="7">
    <source>
        <dbReference type="ARBA" id="ARBA00023157"/>
    </source>
</evidence>
<dbReference type="GO" id="GO:0009897">
    <property type="term" value="C:external side of plasma membrane"/>
    <property type="evidence" value="ECO:0007669"/>
    <property type="project" value="TreeGrafter"/>
</dbReference>
<feature type="domain" description="Ig-like" evidence="11">
    <location>
        <begin position="1"/>
        <end position="76"/>
    </location>
</feature>
<dbReference type="PANTHER" id="PTHR25466:SF14">
    <property type="entry name" value="BUTYROPHILIN SUBFAMILY 2 MEMBER A2-LIKE-RELATED"/>
    <property type="match status" value="1"/>
</dbReference>
<dbReference type="InterPro" id="IPR013106">
    <property type="entry name" value="Ig_V-set"/>
</dbReference>
<dbReference type="GeneTree" id="ENSGT00990000204208"/>
<keyword evidence="13" id="KW-1185">Reference proteome</keyword>
<evidence type="ECO:0000256" key="9">
    <source>
        <dbReference type="ARBA" id="ARBA00023180"/>
    </source>
</evidence>
<keyword evidence="8" id="KW-0675">Receptor</keyword>
<reference evidence="12" key="2">
    <citation type="submission" date="2025-08" db="UniProtKB">
        <authorList>
            <consortium name="Ensembl"/>
        </authorList>
    </citation>
    <scope>IDENTIFICATION</scope>
</reference>
<dbReference type="GO" id="GO:0042130">
    <property type="term" value="P:negative regulation of T cell proliferation"/>
    <property type="evidence" value="ECO:0007669"/>
    <property type="project" value="TreeGrafter"/>
</dbReference>
<sequence length="305" mass="34087">MVEWFKQDALVYKFERNGSDGSKERSDQNQLSVSTLHISTGNASLILKRSGFKDRGAYRCHVQTSGGVLIASVWVAAPIRGLFLELSRLSGYEELKCSVRDVYPAPRVTWDTEPPTYEALRPVTRMHADRTGLFTVDSRLKRLKGNPALNYICKVSAPYGGPMWTASLKVREIRGAEGKDLTLPCSAPSYMDNAALHWTFSSGEETSTILSYDSRSKHISSPPPWDSYVELDAYKVTFGEGSLRLMDPKPLEHSGSYTCEFSLQHSKHTEHNDVTIGDPSGEMDEPMTRTERVLFESYKSCTGPD</sequence>
<evidence type="ECO:0000256" key="4">
    <source>
        <dbReference type="ARBA" id="ARBA00022729"/>
    </source>
</evidence>
<dbReference type="InterPro" id="IPR013783">
    <property type="entry name" value="Ig-like_fold"/>
</dbReference>
<protein>
    <recommendedName>
        <fullName evidence="11">Ig-like domain-containing protein</fullName>
    </recommendedName>
</protein>
<dbReference type="InterPro" id="IPR036179">
    <property type="entry name" value="Ig-like_dom_sf"/>
</dbReference>
<dbReference type="InterPro" id="IPR051713">
    <property type="entry name" value="T-cell_Activation_Regulation"/>
</dbReference>
<evidence type="ECO:0000256" key="8">
    <source>
        <dbReference type="ARBA" id="ARBA00023170"/>
    </source>
</evidence>
<evidence type="ECO:0000313" key="12">
    <source>
        <dbReference type="Ensembl" id="ENSNFUP00015045603.1"/>
    </source>
</evidence>
<keyword evidence="4" id="KW-0732">Signal</keyword>
<proteinExistence type="predicted"/>
<evidence type="ECO:0000256" key="6">
    <source>
        <dbReference type="ARBA" id="ARBA00023136"/>
    </source>
</evidence>
<keyword evidence="9" id="KW-0325">Glycoprotein</keyword>
<comment type="subcellular location">
    <subcellularLocation>
        <location evidence="1">Cell membrane</location>
        <topology evidence="1">Single-pass type I membrane protein</topology>
    </subcellularLocation>
</comment>
<dbReference type="Ensembl" id="ENSNFUT00015047595.1">
    <property type="protein sequence ID" value="ENSNFUP00015045603.1"/>
    <property type="gene ID" value="ENSNFUG00015021682.1"/>
</dbReference>
<dbReference type="Pfam" id="PF07686">
    <property type="entry name" value="V-set"/>
    <property type="match status" value="1"/>
</dbReference>
<evidence type="ECO:0000256" key="10">
    <source>
        <dbReference type="ARBA" id="ARBA00023319"/>
    </source>
</evidence>
<dbReference type="GO" id="GO:0071222">
    <property type="term" value="P:cellular response to lipopolysaccharide"/>
    <property type="evidence" value="ECO:0007669"/>
    <property type="project" value="TreeGrafter"/>
</dbReference>
<dbReference type="Proteomes" id="UP000694548">
    <property type="component" value="Chromosome sgr08"/>
</dbReference>
<dbReference type="GO" id="GO:0031295">
    <property type="term" value="P:T cell costimulation"/>
    <property type="evidence" value="ECO:0007669"/>
    <property type="project" value="TreeGrafter"/>
</dbReference>
<keyword evidence="6" id="KW-0472">Membrane</keyword>
<evidence type="ECO:0000313" key="13">
    <source>
        <dbReference type="Proteomes" id="UP000694548"/>
    </source>
</evidence>